<comment type="caution">
    <text evidence="3">The sequence shown here is derived from an EMBL/GenBank/DDBJ whole genome shotgun (WGS) entry which is preliminary data.</text>
</comment>
<evidence type="ECO:0000259" key="1">
    <source>
        <dbReference type="PROSITE" id="PS50883"/>
    </source>
</evidence>
<dbReference type="Gene3D" id="1.10.3210.10">
    <property type="entry name" value="Hypothetical protein af1432"/>
    <property type="match status" value="1"/>
</dbReference>
<dbReference type="AlphaFoldDB" id="A0AAV2VSP1"/>
<dbReference type="SUPFAM" id="SSF109604">
    <property type="entry name" value="HD-domain/PDEase-like"/>
    <property type="match status" value="1"/>
</dbReference>
<protein>
    <submittedName>
        <fullName evidence="3">Signal transduction protein containing EAL and modified HD-GYP domains</fullName>
    </submittedName>
</protein>
<dbReference type="PROSITE" id="PS51833">
    <property type="entry name" value="HDOD"/>
    <property type="match status" value="1"/>
</dbReference>
<dbReference type="SMART" id="SM00052">
    <property type="entry name" value="EAL"/>
    <property type="match status" value="1"/>
</dbReference>
<reference evidence="3 4" key="1">
    <citation type="journal article" date="2013" name="ISME J.">
        <title>Comparative genomics of pathogenic lineages of Vibrio nigripulchritudo identifies virulence-associated traits.</title>
        <authorList>
            <person name="Goudenege D."/>
            <person name="Labreuche Y."/>
            <person name="Krin E."/>
            <person name="Ansquer D."/>
            <person name="Mangenot S."/>
            <person name="Calteau A."/>
            <person name="Medigue C."/>
            <person name="Mazel D."/>
            <person name="Polz M.F."/>
            <person name="Le Roux F."/>
        </authorList>
    </citation>
    <scope>NUCLEOTIDE SEQUENCE [LARGE SCALE GENOMIC DNA]</scope>
    <source>
        <strain evidence="3 4">SOn1</strain>
    </source>
</reference>
<evidence type="ECO:0000313" key="4">
    <source>
        <dbReference type="Proteomes" id="UP000018211"/>
    </source>
</evidence>
<accession>A0AAV2VSP1</accession>
<dbReference type="Gene3D" id="3.20.20.450">
    <property type="entry name" value="EAL domain"/>
    <property type="match status" value="1"/>
</dbReference>
<proteinExistence type="predicted"/>
<dbReference type="PIRSF" id="PIRSF003180">
    <property type="entry name" value="DiGMPpdiest_YuxH"/>
    <property type="match status" value="1"/>
</dbReference>
<dbReference type="Proteomes" id="UP000018211">
    <property type="component" value="Unassembled WGS sequence"/>
</dbReference>
<dbReference type="PROSITE" id="PS50883">
    <property type="entry name" value="EAL"/>
    <property type="match status" value="1"/>
</dbReference>
<dbReference type="InterPro" id="IPR035919">
    <property type="entry name" value="EAL_sf"/>
</dbReference>
<dbReference type="Pfam" id="PF08668">
    <property type="entry name" value="HDOD"/>
    <property type="match status" value="1"/>
</dbReference>
<organism evidence="3 4">
    <name type="scientific">Vibrio nigripulchritudo SOn1</name>
    <dbReference type="NCBI Taxonomy" id="1238450"/>
    <lineage>
        <taxon>Bacteria</taxon>
        <taxon>Pseudomonadati</taxon>
        <taxon>Pseudomonadota</taxon>
        <taxon>Gammaproteobacteria</taxon>
        <taxon>Vibrionales</taxon>
        <taxon>Vibrionaceae</taxon>
        <taxon>Vibrio</taxon>
    </lineage>
</organism>
<gene>
    <name evidence="3" type="ORF">VIBNISOn1_330013</name>
</gene>
<evidence type="ECO:0000259" key="2">
    <source>
        <dbReference type="PROSITE" id="PS51833"/>
    </source>
</evidence>
<dbReference type="PANTHER" id="PTHR33525:SF4">
    <property type="entry name" value="CYCLIC DI-GMP PHOSPHODIESTERASE CDGJ"/>
    <property type="match status" value="1"/>
</dbReference>
<dbReference type="EMBL" id="CAOF01000124">
    <property type="protein sequence ID" value="CCO47671.1"/>
    <property type="molecule type" value="Genomic_DNA"/>
</dbReference>
<dbReference type="InterPro" id="IPR014408">
    <property type="entry name" value="dGMP_Pdiesterase_EAL/HD-GYP"/>
</dbReference>
<sequence>MYTYVARQPILNNKCQTIGYELLFRDGEHNAFPAHVDSNRATYRLIVENFLSFGSKVTSKASRYFINFPHESLVRLLPMALPKEQIIVEVLETCRPTEELLQAIRYLHRHGYAIALDDFDLGPEWERFVPYAKIIKIDLMQVGVEQACEYVRQKIAAGSKCKFLAERVETYQEFEAAREAGFDFFQGFFFSKPEVIRNRAVKPEQMLALELFQEVCQADVDYDRVELLVTQDVTLSYQLLRFVNGMTPRISVPISSFRQALVYLGQDKLKQFVSLVVASYVSNKKPLELHKLSLQRARFCHLMTRYQPFDSQRDQAFIIGLFSLLDSFLDHSMDSLLEQLPLCAEINIALLQRQGPLGQLLTLEERFENADWDGVETLCQSLKLKVDDVRNELHEAMTWSEHMQTMILKNTNLTPPPKAVCS</sequence>
<dbReference type="InterPro" id="IPR052340">
    <property type="entry name" value="RNase_Y/CdgJ"/>
</dbReference>
<dbReference type="PANTHER" id="PTHR33525">
    <property type="match status" value="1"/>
</dbReference>
<dbReference type="InterPro" id="IPR001633">
    <property type="entry name" value="EAL_dom"/>
</dbReference>
<feature type="domain" description="HDOD" evidence="2">
    <location>
        <begin position="201"/>
        <end position="388"/>
    </location>
</feature>
<dbReference type="SUPFAM" id="SSF141868">
    <property type="entry name" value="EAL domain-like"/>
    <property type="match status" value="1"/>
</dbReference>
<dbReference type="Pfam" id="PF00563">
    <property type="entry name" value="EAL"/>
    <property type="match status" value="1"/>
</dbReference>
<feature type="domain" description="EAL" evidence="1">
    <location>
        <begin position="1"/>
        <end position="207"/>
    </location>
</feature>
<dbReference type="GeneID" id="97542983"/>
<dbReference type="RefSeq" id="WP_004405218.1">
    <property type="nucleotide sequence ID" value="NZ_LK391965.1"/>
</dbReference>
<name>A0AAV2VSP1_9VIBR</name>
<dbReference type="InterPro" id="IPR013976">
    <property type="entry name" value="HDOD"/>
</dbReference>
<evidence type="ECO:0000313" key="3">
    <source>
        <dbReference type="EMBL" id="CCO47671.1"/>
    </source>
</evidence>